<feature type="compositionally biased region" description="Acidic residues" evidence="1">
    <location>
        <begin position="244"/>
        <end position="255"/>
    </location>
</feature>
<name>A0ABS7JC21_9SPHN</name>
<evidence type="ECO:0000313" key="3">
    <source>
        <dbReference type="EMBL" id="MBX7483510.1"/>
    </source>
</evidence>
<feature type="region of interest" description="Disordered" evidence="1">
    <location>
        <begin position="299"/>
        <end position="324"/>
    </location>
</feature>
<dbReference type="Pfam" id="PF17863">
    <property type="entry name" value="AAA_lid_2"/>
    <property type="match status" value="1"/>
</dbReference>
<dbReference type="Gene3D" id="1.10.8.80">
    <property type="entry name" value="Magnesium chelatase subunit I, C-Terminal domain"/>
    <property type="match status" value="1"/>
</dbReference>
<protein>
    <submittedName>
        <fullName evidence="3">Magnesium chelatase subunit D</fullName>
        <ecNumber evidence="3">6.6.1.1</ecNumber>
    </submittedName>
</protein>
<dbReference type="SUPFAM" id="SSF53300">
    <property type="entry name" value="vWA-like"/>
    <property type="match status" value="1"/>
</dbReference>
<gene>
    <name evidence="3" type="ORF">K3174_13325</name>
</gene>
<dbReference type="GO" id="GO:0016851">
    <property type="term" value="F:magnesium chelatase activity"/>
    <property type="evidence" value="ECO:0007669"/>
    <property type="project" value="UniProtKB-EC"/>
</dbReference>
<dbReference type="PANTHER" id="PTHR43473:SF2">
    <property type="entry name" value="MAGNESIUM-CHELATASE SUBUNIT CHLD, CHLOROPLASTIC"/>
    <property type="match status" value="1"/>
</dbReference>
<feature type="domain" description="VWFA" evidence="2">
    <location>
        <begin position="378"/>
        <end position="559"/>
    </location>
</feature>
<accession>A0ABS7JC21</accession>
<dbReference type="Proteomes" id="UP000755104">
    <property type="component" value="Unassembled WGS sequence"/>
</dbReference>
<evidence type="ECO:0000256" key="1">
    <source>
        <dbReference type="SAM" id="MobiDB-lite"/>
    </source>
</evidence>
<evidence type="ECO:0000313" key="4">
    <source>
        <dbReference type="Proteomes" id="UP000755104"/>
    </source>
</evidence>
<comment type="caution">
    <text evidence="3">The sequence shown here is derived from an EMBL/GenBank/DDBJ whole genome shotgun (WGS) entry which is preliminary data.</text>
</comment>
<dbReference type="InterPro" id="IPR002035">
    <property type="entry name" value="VWF_A"/>
</dbReference>
<dbReference type="PANTHER" id="PTHR43473">
    <property type="entry name" value="MAGNESIUM-CHELATASE SUBUNIT CHLD, CHLOROPLASTIC"/>
    <property type="match status" value="1"/>
</dbReference>
<dbReference type="PROSITE" id="PS50234">
    <property type="entry name" value="VWFA"/>
    <property type="match status" value="1"/>
</dbReference>
<dbReference type="NCBIfam" id="NF009943">
    <property type="entry name" value="PRK13406.1"/>
    <property type="match status" value="1"/>
</dbReference>
<sequence>MTEHAAPARPLDDALLALRLFLMAPARLGGICLRGGGPARELVLERLQNAAVNVRRMPIHIDDERLIGGVDIAASLAVGRTIYQRGLLEDIAGAVLLVPLAERMPGGVAGRLAQSIDCGAPEDRFGLVLLDDGIEADDTPPACLLERVAFICNLSQVDSLALADDLEKQSFVRDYVAPLEDTALMSIAATAAALGIVSARPMLFAAETARLHATLHGRKQANAADLEAAVRLVLAPRARRLPPIDDELEASDPEEQSSSPPDDNGSAQGRQQLEDVVLQAALAAIPPDLLVKLSLGKAGRSAKGSGYGRRRRSMSRGKPLGARPGFPGGGARLALIDSLRAAVPWQDLRRRESGSDRPLILHKGDLRIRRFEQHATKVTIFCVDASGSAAAARLAEAKGAVELMLAQAYATRSEVALIAFRGTSAELLLPPTRSLTRARRALAELPGGGGTPLAAGLKAARELAEAVEMRGSTPHLVILTDGRGNMACDGSSSRSRAAADVEATAKAIAARDIETLVVDISARAGQDGPRLAQSMQACFLALPMADARKLHHAVVATALPRVA</sequence>
<dbReference type="SMART" id="SM00327">
    <property type="entry name" value="VWA"/>
    <property type="match status" value="1"/>
</dbReference>
<dbReference type="InterPro" id="IPR041628">
    <property type="entry name" value="ChlI/MoxR_AAA_lid"/>
</dbReference>
<feature type="region of interest" description="Disordered" evidence="1">
    <location>
        <begin position="243"/>
        <end position="269"/>
    </location>
</feature>
<dbReference type="Pfam" id="PF13519">
    <property type="entry name" value="VWA_2"/>
    <property type="match status" value="1"/>
</dbReference>
<dbReference type="EC" id="6.6.1.1" evidence="3"/>
<reference evidence="3 4" key="1">
    <citation type="submission" date="2021-08" db="EMBL/GenBank/DDBJ databases">
        <title>Comparative Genomics Analysis of the Genus Qipengyuania Reveals Extensive Genetic Diversity and Metabolic Versatility, Including the Description of Fifteen Novel Species.</title>
        <authorList>
            <person name="Liu Y."/>
        </authorList>
    </citation>
    <scope>NUCLEOTIDE SEQUENCE [LARGE SCALE GENOMIC DNA]</scope>
    <source>
        <strain evidence="3 4">6D47A</strain>
    </source>
</reference>
<dbReference type="InterPro" id="IPR036465">
    <property type="entry name" value="vWFA_dom_sf"/>
</dbReference>
<keyword evidence="4" id="KW-1185">Reference proteome</keyword>
<keyword evidence="3" id="KW-0436">Ligase</keyword>
<dbReference type="EMBL" id="JAIGNO010000010">
    <property type="protein sequence ID" value="MBX7483510.1"/>
    <property type="molecule type" value="Genomic_DNA"/>
</dbReference>
<dbReference type="Gene3D" id="3.40.50.410">
    <property type="entry name" value="von Willebrand factor, type A domain"/>
    <property type="match status" value="1"/>
</dbReference>
<evidence type="ECO:0000259" key="2">
    <source>
        <dbReference type="PROSITE" id="PS50234"/>
    </source>
</evidence>
<dbReference type="RefSeq" id="WP_221559366.1">
    <property type="nucleotide sequence ID" value="NZ_JAIGNO010000010.1"/>
</dbReference>
<proteinExistence type="predicted"/>
<organism evidence="3 4">
    <name type="scientific">Qipengyuania qiaonensis</name>
    <dbReference type="NCBI Taxonomy" id="2867240"/>
    <lineage>
        <taxon>Bacteria</taxon>
        <taxon>Pseudomonadati</taxon>
        <taxon>Pseudomonadota</taxon>
        <taxon>Alphaproteobacteria</taxon>
        <taxon>Sphingomonadales</taxon>
        <taxon>Erythrobacteraceae</taxon>
        <taxon>Qipengyuania</taxon>
    </lineage>
</organism>